<accession>A0A932GSB5</accession>
<dbReference type="PROSITE" id="PS51352">
    <property type="entry name" value="THIOREDOXIN_2"/>
    <property type="match status" value="1"/>
</dbReference>
<dbReference type="SUPFAM" id="SSF52833">
    <property type="entry name" value="Thioredoxin-like"/>
    <property type="match status" value="1"/>
</dbReference>
<dbReference type="EMBL" id="JACPSX010000293">
    <property type="protein sequence ID" value="MBI3016347.1"/>
    <property type="molecule type" value="Genomic_DNA"/>
</dbReference>
<name>A0A932GSB5_UNCTE</name>
<dbReference type="Proteomes" id="UP000741360">
    <property type="component" value="Unassembled WGS sequence"/>
</dbReference>
<evidence type="ECO:0000313" key="2">
    <source>
        <dbReference type="EMBL" id="MBI3016347.1"/>
    </source>
</evidence>
<comment type="caution">
    <text evidence="2">The sequence shown here is derived from an EMBL/GenBank/DDBJ whole genome shotgun (WGS) entry which is preliminary data.</text>
</comment>
<evidence type="ECO:0000259" key="1">
    <source>
        <dbReference type="PROSITE" id="PS51352"/>
    </source>
</evidence>
<proteinExistence type="predicted"/>
<organism evidence="2 3">
    <name type="scientific">Tectimicrobiota bacterium</name>
    <dbReference type="NCBI Taxonomy" id="2528274"/>
    <lineage>
        <taxon>Bacteria</taxon>
        <taxon>Pseudomonadati</taxon>
        <taxon>Nitrospinota/Tectimicrobiota group</taxon>
        <taxon>Candidatus Tectimicrobiota</taxon>
    </lineage>
</organism>
<dbReference type="AlphaFoldDB" id="A0A932GSB5"/>
<protein>
    <recommendedName>
        <fullName evidence="1">Thioredoxin domain-containing protein</fullName>
    </recommendedName>
</protein>
<dbReference type="Gene3D" id="3.40.30.10">
    <property type="entry name" value="Glutaredoxin"/>
    <property type="match status" value="1"/>
</dbReference>
<evidence type="ECO:0000313" key="3">
    <source>
        <dbReference type="Proteomes" id="UP000741360"/>
    </source>
</evidence>
<reference evidence="2" key="1">
    <citation type="submission" date="2020-07" db="EMBL/GenBank/DDBJ databases">
        <title>Huge and variable diversity of episymbiotic CPR bacteria and DPANN archaea in groundwater ecosystems.</title>
        <authorList>
            <person name="He C.Y."/>
            <person name="Keren R."/>
            <person name="Whittaker M."/>
            <person name="Farag I.F."/>
            <person name="Doudna J."/>
            <person name="Cate J.H.D."/>
            <person name="Banfield J.F."/>
        </authorList>
    </citation>
    <scope>NUCLEOTIDE SEQUENCE</scope>
    <source>
        <strain evidence="2">NC_groundwater_717_Ag_S-0.2um_59_8</strain>
    </source>
</reference>
<gene>
    <name evidence="2" type="ORF">HYY65_15080</name>
</gene>
<dbReference type="InterPro" id="IPR013766">
    <property type="entry name" value="Thioredoxin_domain"/>
</dbReference>
<feature type="domain" description="Thioredoxin" evidence="1">
    <location>
        <begin position="127"/>
        <end position="288"/>
    </location>
</feature>
<dbReference type="InterPro" id="IPR036249">
    <property type="entry name" value="Thioredoxin-like_sf"/>
</dbReference>
<sequence>MRLHLPTVVDLTPGENRMVFGFTDRGGRLLTDKDITDVRIVVYDLSGSKPKAIGTVQQVQYLRPGWREISKATYYRDPNVLMDGFFKAVVPFPRAGQWGLEFVVHRPAKLPFSQRVFPNVLSESLTPPVGAAAPRSRNPTLKEVGGDLSKLDSDPRLNDVEMHRMSIAEAIASDRPAVVIFSTPGFCESRMCLPNTEIVYSLYPEYGDKVTFIHVEIYKNYEKYQDQVLRGTLISEPGDLALRDAVEEWGLQNDPYLFFIDRQGRIFAKFFGPVARSEVEETLRRLVSRRK</sequence>